<evidence type="ECO:0000256" key="10">
    <source>
        <dbReference type="SAM" id="Phobius"/>
    </source>
</evidence>
<keyword evidence="6 10" id="KW-1133">Transmembrane helix</keyword>
<feature type="transmembrane region" description="Helical" evidence="10">
    <location>
        <begin position="124"/>
        <end position="146"/>
    </location>
</feature>
<protein>
    <submittedName>
        <fullName evidence="11">High-affinity branched-chain amino acid transport system permease protein LivH</fullName>
    </submittedName>
</protein>
<feature type="transmembrane region" description="Helical" evidence="10">
    <location>
        <begin position="158"/>
        <end position="178"/>
    </location>
</feature>
<evidence type="ECO:0000256" key="4">
    <source>
        <dbReference type="ARBA" id="ARBA00022692"/>
    </source>
</evidence>
<keyword evidence="5" id="KW-0029">Amino-acid transport</keyword>
<accession>A0A1A9GM72</accession>
<feature type="transmembrane region" description="Helical" evidence="10">
    <location>
        <begin position="286"/>
        <end position="313"/>
    </location>
</feature>
<keyword evidence="4 10" id="KW-0812">Transmembrane</keyword>
<evidence type="ECO:0000256" key="6">
    <source>
        <dbReference type="ARBA" id="ARBA00022989"/>
    </source>
</evidence>
<dbReference type="GO" id="GO:0022857">
    <property type="term" value="F:transmembrane transporter activity"/>
    <property type="evidence" value="ECO:0007669"/>
    <property type="project" value="InterPro"/>
</dbReference>
<keyword evidence="7 10" id="KW-0472">Membrane</keyword>
<dbReference type="PANTHER" id="PTHR11795">
    <property type="entry name" value="BRANCHED-CHAIN AMINO ACID TRANSPORT SYSTEM PERMEASE PROTEIN LIVH"/>
    <property type="match status" value="1"/>
</dbReference>
<dbReference type="PRINTS" id="PR00342">
    <property type="entry name" value="RHESUSRHD"/>
</dbReference>
<gene>
    <name evidence="11" type="primary">livH_5</name>
    <name evidence="11" type="ORF">I601_2120</name>
</gene>
<organism evidence="11 12">
    <name type="scientific">Nocardioides dokdonensis FR1436</name>
    <dbReference type="NCBI Taxonomy" id="1300347"/>
    <lineage>
        <taxon>Bacteria</taxon>
        <taxon>Bacillati</taxon>
        <taxon>Actinomycetota</taxon>
        <taxon>Actinomycetes</taxon>
        <taxon>Propionibacteriales</taxon>
        <taxon>Nocardioidaceae</taxon>
        <taxon>Nocardioides</taxon>
    </lineage>
</organism>
<reference evidence="11 12" key="1">
    <citation type="submission" date="2016-03" db="EMBL/GenBank/DDBJ databases">
        <title>Complete genome sequence of a soil Actinobacterium, Nocardioides dokdonensis FR1436.</title>
        <authorList>
            <person name="Kwon S.-K."/>
            <person name="Kim K."/>
            <person name="Kim J.F."/>
        </authorList>
    </citation>
    <scope>NUCLEOTIDE SEQUENCE [LARGE SCALE GENOMIC DNA]</scope>
    <source>
        <strain evidence="11 12">FR1436</strain>
    </source>
</reference>
<feature type="transmembrane region" description="Helical" evidence="10">
    <location>
        <begin position="251"/>
        <end position="274"/>
    </location>
</feature>
<dbReference type="InterPro" id="IPR002229">
    <property type="entry name" value="RhesusRHD"/>
</dbReference>
<dbReference type="RefSeq" id="WP_084527442.1">
    <property type="nucleotide sequence ID" value="NZ_CP015079.1"/>
</dbReference>
<evidence type="ECO:0000313" key="11">
    <source>
        <dbReference type="EMBL" id="ANH38545.1"/>
    </source>
</evidence>
<evidence type="ECO:0000256" key="2">
    <source>
        <dbReference type="ARBA" id="ARBA00022448"/>
    </source>
</evidence>
<dbReference type="PANTHER" id="PTHR11795:SF445">
    <property type="entry name" value="AMINO ACID ABC TRANSPORTER PERMEASE PROTEIN"/>
    <property type="match status" value="1"/>
</dbReference>
<dbReference type="GO" id="GO:0006865">
    <property type="term" value="P:amino acid transport"/>
    <property type="evidence" value="ECO:0007669"/>
    <property type="project" value="UniProtKB-KW"/>
</dbReference>
<keyword evidence="2" id="KW-0813">Transport</keyword>
<comment type="similarity">
    <text evidence="8">Belongs to the binding-protein-dependent transport system permease family. LivHM subfamily.</text>
</comment>
<feature type="region of interest" description="Disordered" evidence="9">
    <location>
        <begin position="1"/>
        <end position="26"/>
    </location>
</feature>
<dbReference type="AlphaFoldDB" id="A0A1A9GM72"/>
<dbReference type="EMBL" id="CP015079">
    <property type="protein sequence ID" value="ANH38545.1"/>
    <property type="molecule type" value="Genomic_DNA"/>
</dbReference>
<evidence type="ECO:0000256" key="3">
    <source>
        <dbReference type="ARBA" id="ARBA00022475"/>
    </source>
</evidence>
<evidence type="ECO:0000313" key="12">
    <source>
        <dbReference type="Proteomes" id="UP000077868"/>
    </source>
</evidence>
<dbReference type="STRING" id="1300347.I601_2120"/>
<dbReference type="InterPro" id="IPR052157">
    <property type="entry name" value="BCAA_transport_permease"/>
</dbReference>
<dbReference type="PATRIC" id="fig|1300347.3.peg.2115"/>
<dbReference type="KEGG" id="ndk:I601_2120"/>
<feature type="transmembrane region" description="Helical" evidence="10">
    <location>
        <begin position="39"/>
        <end position="59"/>
    </location>
</feature>
<keyword evidence="3" id="KW-1003">Cell membrane</keyword>
<dbReference type="GO" id="GO:0005886">
    <property type="term" value="C:plasma membrane"/>
    <property type="evidence" value="ECO:0007669"/>
    <property type="project" value="UniProtKB-SubCell"/>
</dbReference>
<evidence type="ECO:0000256" key="1">
    <source>
        <dbReference type="ARBA" id="ARBA00004651"/>
    </source>
</evidence>
<evidence type="ECO:0000256" key="9">
    <source>
        <dbReference type="SAM" id="MobiDB-lite"/>
    </source>
</evidence>
<evidence type="ECO:0000256" key="7">
    <source>
        <dbReference type="ARBA" id="ARBA00023136"/>
    </source>
</evidence>
<sequence>MSHSTSQPPRQPPDEPTGEVVADESTSSATTVLARLRDWAMPLGLAGAVVLGLLLVYTVGGRDSGLITQSIVTGLLLGGVYALVSIGLTLIFGVLGVVNFAQGSMLTLSMFLVYVMVTSMGIPVYVATLIAIPIMFAFGATIQTLFLNKLTTSGNHEGPLLITLGVSLLIINGLLMIFGGRPKSVPGGVSGSITVFGAIASYERLIAFGGAAVVALVLTLALKKTSFGLSIRAVSANSQAASLVGVNVNRVYAMTFGIGAACVAVAGGLTVPFLSLTPTVGEQFTILAFVIVVLGGLGNVVGAMVGGLVIGLVQTVGALYLPGTGSLILVFGVFVLVLFFRPQGLFGATS</sequence>
<dbReference type="InterPro" id="IPR001851">
    <property type="entry name" value="ABC_transp_permease"/>
</dbReference>
<evidence type="ECO:0000256" key="8">
    <source>
        <dbReference type="ARBA" id="ARBA00037998"/>
    </source>
</evidence>
<comment type="subcellular location">
    <subcellularLocation>
        <location evidence="1">Cell membrane</location>
        <topology evidence="1">Multi-pass membrane protein</topology>
    </subcellularLocation>
</comment>
<dbReference type="CDD" id="cd06582">
    <property type="entry name" value="TM_PBP1_LivH_like"/>
    <property type="match status" value="1"/>
</dbReference>
<feature type="transmembrane region" description="Helical" evidence="10">
    <location>
        <begin position="205"/>
        <end position="222"/>
    </location>
</feature>
<dbReference type="Pfam" id="PF02653">
    <property type="entry name" value="BPD_transp_2"/>
    <property type="match status" value="1"/>
</dbReference>
<proteinExistence type="inferred from homology"/>
<dbReference type="Proteomes" id="UP000077868">
    <property type="component" value="Chromosome"/>
</dbReference>
<keyword evidence="12" id="KW-1185">Reference proteome</keyword>
<feature type="transmembrane region" description="Helical" evidence="10">
    <location>
        <begin position="71"/>
        <end position="94"/>
    </location>
</feature>
<evidence type="ECO:0000256" key="5">
    <source>
        <dbReference type="ARBA" id="ARBA00022970"/>
    </source>
</evidence>
<name>A0A1A9GM72_9ACTN</name>
<feature type="transmembrane region" description="Helical" evidence="10">
    <location>
        <begin position="319"/>
        <end position="340"/>
    </location>
</feature>